<reference evidence="6" key="1">
    <citation type="submission" date="2023-07" db="EMBL/GenBank/DDBJ databases">
        <title>Thauera sp. CAU 1555 isolated from sand of Yaerae Beach.</title>
        <authorList>
            <person name="Kim W."/>
        </authorList>
    </citation>
    <scope>NUCLEOTIDE SEQUENCE [LARGE SCALE GENOMIC DNA]</scope>
    <source>
        <strain evidence="6">CAU 1555</strain>
    </source>
</reference>
<evidence type="ECO:0000313" key="6">
    <source>
        <dbReference type="Proteomes" id="UP000603602"/>
    </source>
</evidence>
<gene>
    <name evidence="5" type="ORF">IFO67_07085</name>
</gene>
<organism evidence="5 6">
    <name type="scientific">Thauera sedimentorum</name>
    <dbReference type="NCBI Taxonomy" id="2767595"/>
    <lineage>
        <taxon>Bacteria</taxon>
        <taxon>Pseudomonadati</taxon>
        <taxon>Pseudomonadota</taxon>
        <taxon>Betaproteobacteria</taxon>
        <taxon>Rhodocyclales</taxon>
        <taxon>Zoogloeaceae</taxon>
        <taxon>Thauera</taxon>
    </lineage>
</organism>
<dbReference type="EMBL" id="JACYTO010000001">
    <property type="protein sequence ID" value="MBD8502646.1"/>
    <property type="molecule type" value="Genomic_DNA"/>
</dbReference>
<sequence>MSATPSPRALRTRRALAALRRAAASAGKDGGGKVYAYAGAPVHAMGLAFPGPLGLAAGFDRFGLLARTAPRLGLGAVEAGTFFGGSAGELAVLGSGTARHGSNAAIRGVSIGKRPATPWSRAEDDFLDALFAFHRGADYLTLNPGRDHPRPERFAIVLREVVRARDALGGRRDRRIPLVAKLPFAWTAGPEGVAIATAFVAAGADGLLLSAEGAACPRHAREILRRIATALGREACIVSVGGIDGAREARARMDAGAHLIQVHRGAAAGGARFTRALALELSLRRFGERP</sequence>
<dbReference type="Proteomes" id="UP000603602">
    <property type="component" value="Unassembled WGS sequence"/>
</dbReference>
<evidence type="ECO:0000256" key="4">
    <source>
        <dbReference type="ARBA" id="ARBA00022643"/>
    </source>
</evidence>
<dbReference type="Gene3D" id="3.20.20.70">
    <property type="entry name" value="Aldolase class I"/>
    <property type="match status" value="2"/>
</dbReference>
<dbReference type="SUPFAM" id="SSF51395">
    <property type="entry name" value="FMN-linked oxidoreductases"/>
    <property type="match status" value="1"/>
</dbReference>
<dbReference type="InterPro" id="IPR001295">
    <property type="entry name" value="Dihydroorotate_DH_CS"/>
</dbReference>
<comment type="caution">
    <text evidence="5">The sequence shown here is derived from an EMBL/GenBank/DDBJ whole genome shotgun (WGS) entry which is preliminary data.</text>
</comment>
<dbReference type="PANTHER" id="PTHR48109">
    <property type="entry name" value="DIHYDROOROTATE DEHYDROGENASE (QUINONE), MITOCHONDRIAL-RELATED"/>
    <property type="match status" value="1"/>
</dbReference>
<dbReference type="RefSeq" id="WP_187717412.1">
    <property type="nucleotide sequence ID" value="NZ_JACTAH010000001.1"/>
</dbReference>
<dbReference type="InterPro" id="IPR013785">
    <property type="entry name" value="Aldolase_TIM"/>
</dbReference>
<evidence type="ECO:0000256" key="3">
    <source>
        <dbReference type="ARBA" id="ARBA00022630"/>
    </source>
</evidence>
<name>A0ABR9B8Y7_9RHOO</name>
<comment type="pathway">
    <text evidence="2">Pyrimidine metabolism; UMP biosynthesis via de novo pathway.</text>
</comment>
<dbReference type="InterPro" id="IPR050074">
    <property type="entry name" value="DHO_dehydrogenase"/>
</dbReference>
<dbReference type="PROSITE" id="PS00912">
    <property type="entry name" value="DHODEHASE_2"/>
    <property type="match status" value="1"/>
</dbReference>
<keyword evidence="4" id="KW-0288">FMN</keyword>
<comment type="cofactor">
    <cofactor evidence="1">
        <name>FMN</name>
        <dbReference type="ChEBI" id="CHEBI:58210"/>
    </cofactor>
</comment>
<proteinExistence type="predicted"/>
<accession>A0ABR9B8Y7</accession>
<keyword evidence="6" id="KW-1185">Reference proteome</keyword>
<dbReference type="PANTHER" id="PTHR48109:SF4">
    <property type="entry name" value="DIHYDROOROTATE DEHYDROGENASE (QUINONE), MITOCHONDRIAL"/>
    <property type="match status" value="1"/>
</dbReference>
<keyword evidence="3" id="KW-0285">Flavoprotein</keyword>
<evidence type="ECO:0000313" key="5">
    <source>
        <dbReference type="EMBL" id="MBD8502646.1"/>
    </source>
</evidence>
<protein>
    <submittedName>
        <fullName evidence="5">Dihydroorotate dehydrogenase</fullName>
    </submittedName>
</protein>
<evidence type="ECO:0000256" key="2">
    <source>
        <dbReference type="ARBA" id="ARBA00004725"/>
    </source>
</evidence>
<evidence type="ECO:0000256" key="1">
    <source>
        <dbReference type="ARBA" id="ARBA00001917"/>
    </source>
</evidence>